<dbReference type="InterPro" id="IPR011009">
    <property type="entry name" value="Kinase-like_dom_sf"/>
</dbReference>
<dbReference type="EMBL" id="LT907979">
    <property type="protein sequence ID" value="SOB73951.1"/>
    <property type="molecule type" value="Genomic_DNA"/>
</dbReference>
<proteinExistence type="predicted"/>
<feature type="domain" description="Protein kinase" evidence="4">
    <location>
        <begin position="10"/>
        <end position="275"/>
    </location>
</feature>
<dbReference type="PANTHER" id="PTHR44167:SF25">
    <property type="entry name" value="PROTEIN KINASE DOMAIN CONTAINING PROTEIN"/>
    <property type="match status" value="1"/>
</dbReference>
<dbReference type="Pfam" id="PF00069">
    <property type="entry name" value="Pkinase"/>
    <property type="match status" value="1"/>
</dbReference>
<dbReference type="Gene3D" id="1.10.472.10">
    <property type="entry name" value="Cyclin-like"/>
    <property type="match status" value="2"/>
</dbReference>
<dbReference type="InterPro" id="IPR008271">
    <property type="entry name" value="Ser/Thr_kinase_AS"/>
</dbReference>
<evidence type="ECO:0000313" key="5">
    <source>
        <dbReference type="EMBL" id="SOB73951.1"/>
    </source>
</evidence>
<organism evidence="5">
    <name type="scientific">Cedratvirus lausannensis</name>
    <dbReference type="NCBI Taxonomy" id="2023205"/>
    <lineage>
        <taxon>Viruses</taxon>
        <taxon>Pithoviruses</taxon>
        <taxon>Orthocedratvirinae</taxon>
        <taxon>Alphacedratvirus</taxon>
        <taxon>Alphacedratvirus francolausannense</taxon>
    </lineage>
</organism>
<keyword evidence="6" id="KW-1185">Reference proteome</keyword>
<dbReference type="PROSITE" id="PS50011">
    <property type="entry name" value="PROTEIN_KINASE_DOM"/>
    <property type="match status" value="1"/>
</dbReference>
<evidence type="ECO:0000313" key="6">
    <source>
        <dbReference type="Proteomes" id="UP000274850"/>
    </source>
</evidence>
<dbReference type="GO" id="GO:0005524">
    <property type="term" value="F:ATP binding"/>
    <property type="evidence" value="ECO:0007669"/>
    <property type="project" value="UniProtKB-UniRule"/>
</dbReference>
<dbReference type="SUPFAM" id="SSF47954">
    <property type="entry name" value="Cyclin-like"/>
    <property type="match status" value="1"/>
</dbReference>
<gene>
    <name evidence="5" type="primary">mg824_2</name>
    <name evidence="5" type="ORF">BQ9231_00068</name>
</gene>
<dbReference type="PROSITE" id="PS00107">
    <property type="entry name" value="PROTEIN_KINASE_ATP"/>
    <property type="match status" value="1"/>
</dbReference>
<protein>
    <submittedName>
        <fullName evidence="5">Putative serine/threonine-protein kinase</fullName>
    </submittedName>
</protein>
<feature type="binding site" evidence="3">
    <location>
        <position position="38"/>
    </location>
    <ligand>
        <name>ATP</name>
        <dbReference type="ChEBI" id="CHEBI:30616"/>
    </ligand>
</feature>
<name>A0A285PWG3_9VIRU</name>
<keyword evidence="1 3" id="KW-0547">Nucleotide-binding</keyword>
<sequence>MQAAESLSGYNITKTLGKGLYGEVKLATGPDGQEYAIKQFRGAFSEGIETPSEVALTLQASHPNIIRAKEYFFKDGVQYLVMELAQSNLEEYVEENDLTQEDRVRLLYELVSALVYLQENGFYHCDIKPINILIKDSHVKLGDLGISAYKSVRSSVCNSFFSPQDYYKNNSLAFEDGGEIPGTFIDVFQETVNYQASDTWALGITLAFVLTDKLLFYEEDALLAMYEYLDNPRDYLQTNLPGLSDSWLDLLENMLQPKQEDRIHLAREVLQYPEFVKRSFSKPIPGLAPIFYNLDISVTPDRRIRVLVDWLEEVRDEYKLNSFTLASTAACLYYVFDDLTDKGRNVKILQCLGCACLLLMANVYDAHPPLPEDLVYISADIFSQELLLEMERKVMDKLSGRLYFNTLATLAFSRDAYEKSKEVLFDASLYSNTNLVEYMKELELTETIQERNTRQDV</sequence>
<dbReference type="SUPFAM" id="SSF56112">
    <property type="entry name" value="Protein kinase-like (PK-like)"/>
    <property type="match status" value="1"/>
</dbReference>
<dbReference type="CDD" id="cd14014">
    <property type="entry name" value="STKc_PknB_like"/>
    <property type="match status" value="1"/>
</dbReference>
<dbReference type="Pfam" id="PF00134">
    <property type="entry name" value="Cyclin_N"/>
    <property type="match status" value="1"/>
</dbReference>
<evidence type="ECO:0000256" key="2">
    <source>
        <dbReference type="ARBA" id="ARBA00022840"/>
    </source>
</evidence>
<dbReference type="InterPro" id="IPR000719">
    <property type="entry name" value="Prot_kinase_dom"/>
</dbReference>
<dbReference type="PANTHER" id="PTHR44167">
    <property type="entry name" value="OVARIAN-SPECIFIC SERINE/THREONINE-PROTEIN KINASE LOK-RELATED"/>
    <property type="match status" value="1"/>
</dbReference>
<dbReference type="InterPro" id="IPR017441">
    <property type="entry name" value="Protein_kinase_ATP_BS"/>
</dbReference>
<accession>A0A285PWG3</accession>
<dbReference type="Gene3D" id="1.10.510.10">
    <property type="entry name" value="Transferase(Phosphotransferase) domain 1"/>
    <property type="match status" value="1"/>
</dbReference>
<reference evidence="5" key="1">
    <citation type="submission" date="2017-08" db="EMBL/GenBank/DDBJ databases">
        <authorList>
            <person name="de Groot N.N."/>
        </authorList>
    </citation>
    <scope>NUCLEOTIDE SEQUENCE</scope>
</reference>
<keyword evidence="5" id="KW-0418">Kinase</keyword>
<dbReference type="InterPro" id="IPR036915">
    <property type="entry name" value="Cyclin-like_sf"/>
</dbReference>
<evidence type="ECO:0000259" key="4">
    <source>
        <dbReference type="PROSITE" id="PS50011"/>
    </source>
</evidence>
<dbReference type="SMART" id="SM00220">
    <property type="entry name" value="S_TKc"/>
    <property type="match status" value="1"/>
</dbReference>
<keyword evidence="5" id="KW-0808">Transferase</keyword>
<dbReference type="Proteomes" id="UP000274850">
    <property type="component" value="Segment"/>
</dbReference>
<dbReference type="InterPro" id="IPR006671">
    <property type="entry name" value="Cyclin_N"/>
</dbReference>
<keyword evidence="2 3" id="KW-0067">ATP-binding</keyword>
<dbReference type="GO" id="GO:0004674">
    <property type="term" value="F:protein serine/threonine kinase activity"/>
    <property type="evidence" value="ECO:0007669"/>
    <property type="project" value="TreeGrafter"/>
</dbReference>
<dbReference type="PROSITE" id="PS00108">
    <property type="entry name" value="PROTEIN_KINASE_ST"/>
    <property type="match status" value="1"/>
</dbReference>
<evidence type="ECO:0000256" key="1">
    <source>
        <dbReference type="ARBA" id="ARBA00022741"/>
    </source>
</evidence>
<evidence type="ECO:0000256" key="3">
    <source>
        <dbReference type="PROSITE-ProRule" id="PRU10141"/>
    </source>
</evidence>